<reference evidence="4 5" key="1">
    <citation type="submission" date="2014-08" db="EMBL/GenBank/DDBJ databases">
        <title>Comparative genomics of the Paenibacillus odorifer group.</title>
        <authorList>
            <person name="den Bakker H.C."/>
            <person name="Tsai Y.-C."/>
            <person name="Martin N."/>
            <person name="Korlach J."/>
            <person name="Wiedmann M."/>
        </authorList>
    </citation>
    <scope>NUCLEOTIDE SEQUENCE [LARGE SCALE GENOMIC DNA]</scope>
    <source>
        <strain evidence="4 5">DSM 1735</strain>
    </source>
</reference>
<evidence type="ECO:0000256" key="1">
    <source>
        <dbReference type="SAM" id="Phobius"/>
    </source>
</evidence>
<dbReference type="RefSeq" id="WP_042205694.1">
    <property type="nucleotide sequence ID" value="NZ_CP009288.1"/>
</dbReference>
<organism evidence="4 5">
    <name type="scientific">Paenibacillus durus</name>
    <name type="common">Paenibacillus azotofixans</name>
    <dbReference type="NCBI Taxonomy" id="44251"/>
    <lineage>
        <taxon>Bacteria</taxon>
        <taxon>Bacillati</taxon>
        <taxon>Bacillota</taxon>
        <taxon>Bacilli</taxon>
        <taxon>Bacillales</taxon>
        <taxon>Paenibacillaceae</taxon>
        <taxon>Paenibacillus</taxon>
    </lineage>
</organism>
<gene>
    <name evidence="4" type="ORF">PDUR_07615</name>
</gene>
<dbReference type="InterPro" id="IPR025672">
    <property type="entry name" value="Sigma_reg_C_dom"/>
</dbReference>
<dbReference type="OrthoDB" id="1730160at2"/>
<evidence type="ECO:0000259" key="2">
    <source>
        <dbReference type="Pfam" id="PF13791"/>
    </source>
</evidence>
<dbReference type="Pfam" id="PF13791">
    <property type="entry name" value="Sigma_reg_C"/>
    <property type="match status" value="1"/>
</dbReference>
<sequence length="340" mass="38702">MTAPWEDQEDQSLTKTIQKAKRRILLRNLVIIAISLVSCLIVIFAILLGAFKLTSREADKVAMDEWGYISISKPNEYESGFKDQSGFLSGVLELYTYKIVEGVPIPWNEYWSNYQVIGFPDFNRTYVSTFGMAGTDPQMKAQGYEYYRGYNRYNGKRELAFFVPGVNYNGKVLNDLPALSQMESGKLVEMALSFDKDYSFAEVKAMLPAGVRPVWYWVDTYDDRTNFHFKPYKDGNGNIDYPMPFWPSFGVYGFGIRPDYDKAEPGDFIQKLKDGLQAKGKYYSEYERIYNFLKKDKAEPDAGDVRLLGVVVTGTAKGLQSLNGQPYVRAAVLGAVVDRY</sequence>
<dbReference type="Proteomes" id="UP000029409">
    <property type="component" value="Chromosome"/>
</dbReference>
<keyword evidence="1" id="KW-0472">Membrane</keyword>
<evidence type="ECO:0000259" key="3">
    <source>
        <dbReference type="Pfam" id="PF13800"/>
    </source>
</evidence>
<dbReference type="KEGG" id="pdu:PDUR_07615"/>
<dbReference type="Pfam" id="PF13800">
    <property type="entry name" value="Sigma_reg_N"/>
    <property type="match status" value="1"/>
</dbReference>
<evidence type="ECO:0000313" key="4">
    <source>
        <dbReference type="EMBL" id="AIQ11814.1"/>
    </source>
</evidence>
<dbReference type="eggNOG" id="ENOG502ZCKK">
    <property type="taxonomic scope" value="Bacteria"/>
</dbReference>
<dbReference type="EMBL" id="CP009288">
    <property type="protein sequence ID" value="AIQ11814.1"/>
    <property type="molecule type" value="Genomic_DNA"/>
</dbReference>
<keyword evidence="1" id="KW-1133">Transmembrane helix</keyword>
<keyword evidence="5" id="KW-1185">Reference proteome</keyword>
<feature type="domain" description="Sigma factor regulator N-terminal" evidence="3">
    <location>
        <begin position="15"/>
        <end position="105"/>
    </location>
</feature>
<proteinExistence type="predicted"/>
<evidence type="ECO:0008006" key="6">
    <source>
        <dbReference type="Google" id="ProtNLM"/>
    </source>
</evidence>
<dbReference type="AlphaFoldDB" id="A0A089IS06"/>
<name>A0A089IS06_PAEDU</name>
<feature type="domain" description="Sigma factor regulator C-terminal" evidence="2">
    <location>
        <begin position="179"/>
        <end position="334"/>
    </location>
</feature>
<accession>A0A089IS06</accession>
<feature type="transmembrane region" description="Helical" evidence="1">
    <location>
        <begin position="29"/>
        <end position="51"/>
    </location>
</feature>
<dbReference type="STRING" id="44251.PDUR_07615"/>
<protein>
    <recommendedName>
        <fullName evidence="6">Sigma factor regulator C-terminal domain-containing protein</fullName>
    </recommendedName>
</protein>
<dbReference type="InterPro" id="IPR029101">
    <property type="entry name" value="Sigma_reg_N"/>
</dbReference>
<evidence type="ECO:0000313" key="5">
    <source>
        <dbReference type="Proteomes" id="UP000029409"/>
    </source>
</evidence>
<keyword evidence="1" id="KW-0812">Transmembrane</keyword>